<sequence>MQFSLLLPILLAVLPKKFSSAFVDVVVGSSTTRRQHRHDHPTVIHQSFEQRQQSTKSSSTCIFMVDDTKSSAAAAQSVTGEELERMLQEWDTPLVVDAYATWCGPCLLMAPEFESAATSLLGKVRFVKLDTDLEPQMASRLGIMGLPTLLFLDKNKEDAEAVAEGKAPAAVLKERIEGALRKQSIVDLCMYHFFDGPMPTSLS</sequence>
<keyword evidence="14" id="KW-1185">Reference proteome</keyword>
<dbReference type="Pfam" id="PF00085">
    <property type="entry name" value="Thioredoxin"/>
    <property type="match status" value="1"/>
</dbReference>
<keyword evidence="3" id="KW-0150">Chloroplast</keyword>
<comment type="subcellular location">
    <subcellularLocation>
        <location evidence="1">Plastid</location>
        <location evidence="1">Chloroplast</location>
    </subcellularLocation>
</comment>
<keyword evidence="9" id="KW-0676">Redox-active center</keyword>
<keyword evidence="4" id="KW-0934">Plastid</keyword>
<evidence type="ECO:0000313" key="13">
    <source>
        <dbReference type="EMBL" id="KAL3770350.1"/>
    </source>
</evidence>
<dbReference type="SUPFAM" id="SSF52833">
    <property type="entry name" value="Thioredoxin-like"/>
    <property type="match status" value="1"/>
</dbReference>
<evidence type="ECO:0000256" key="10">
    <source>
        <dbReference type="ARBA" id="ARBA00024039"/>
    </source>
</evidence>
<feature type="signal peptide" evidence="11">
    <location>
        <begin position="1"/>
        <end position="21"/>
    </location>
</feature>
<dbReference type="Proteomes" id="UP001530293">
    <property type="component" value="Unassembled WGS sequence"/>
</dbReference>
<dbReference type="Gene3D" id="3.40.30.10">
    <property type="entry name" value="Glutaredoxin"/>
    <property type="match status" value="1"/>
</dbReference>
<evidence type="ECO:0000256" key="4">
    <source>
        <dbReference type="ARBA" id="ARBA00022640"/>
    </source>
</evidence>
<proteinExistence type="inferred from homology"/>
<evidence type="ECO:0000256" key="11">
    <source>
        <dbReference type="SAM" id="SignalP"/>
    </source>
</evidence>
<dbReference type="InterPro" id="IPR013766">
    <property type="entry name" value="Thioredoxin_domain"/>
</dbReference>
<name>A0ABD3N2P9_9STRA</name>
<keyword evidence="2" id="KW-0813">Transport</keyword>
<evidence type="ECO:0000256" key="8">
    <source>
        <dbReference type="ARBA" id="ARBA00023157"/>
    </source>
</evidence>
<evidence type="ECO:0000256" key="3">
    <source>
        <dbReference type="ARBA" id="ARBA00022528"/>
    </source>
</evidence>
<keyword evidence="8" id="KW-1015">Disulfide bond</keyword>
<feature type="domain" description="Thioredoxin" evidence="12">
    <location>
        <begin position="63"/>
        <end position="181"/>
    </location>
</feature>
<evidence type="ECO:0000259" key="12">
    <source>
        <dbReference type="PROSITE" id="PS51352"/>
    </source>
</evidence>
<comment type="similarity">
    <text evidence="10">Belongs to the thioredoxin family. Plant CITRX-type subfamily.</text>
</comment>
<comment type="caution">
    <text evidence="13">The sequence shown here is derived from an EMBL/GenBank/DDBJ whole genome shotgun (WGS) entry which is preliminary data.</text>
</comment>
<organism evidence="13 14">
    <name type="scientific">Discostella pseudostelligera</name>
    <dbReference type="NCBI Taxonomy" id="259834"/>
    <lineage>
        <taxon>Eukaryota</taxon>
        <taxon>Sar</taxon>
        <taxon>Stramenopiles</taxon>
        <taxon>Ochrophyta</taxon>
        <taxon>Bacillariophyta</taxon>
        <taxon>Coscinodiscophyceae</taxon>
        <taxon>Thalassiosirophycidae</taxon>
        <taxon>Stephanodiscales</taxon>
        <taxon>Stephanodiscaceae</taxon>
        <taxon>Discostella</taxon>
    </lineage>
</organism>
<evidence type="ECO:0000313" key="14">
    <source>
        <dbReference type="Proteomes" id="UP001530293"/>
    </source>
</evidence>
<dbReference type="GO" id="GO:0009507">
    <property type="term" value="C:chloroplast"/>
    <property type="evidence" value="ECO:0007669"/>
    <property type="project" value="UniProtKB-SubCell"/>
</dbReference>
<evidence type="ECO:0000256" key="9">
    <source>
        <dbReference type="ARBA" id="ARBA00023284"/>
    </source>
</evidence>
<evidence type="ECO:0000256" key="1">
    <source>
        <dbReference type="ARBA" id="ARBA00004229"/>
    </source>
</evidence>
<accession>A0ABD3N2P9</accession>
<dbReference type="PANTHER" id="PTHR47834">
    <property type="entry name" value="THIOREDOXIN-LIKE PROTEIN CITRX, CHLOROPLASTIC"/>
    <property type="match status" value="1"/>
</dbReference>
<dbReference type="GO" id="GO:0016491">
    <property type="term" value="F:oxidoreductase activity"/>
    <property type="evidence" value="ECO:0007669"/>
    <property type="project" value="UniProtKB-KW"/>
</dbReference>
<evidence type="ECO:0000256" key="2">
    <source>
        <dbReference type="ARBA" id="ARBA00022448"/>
    </source>
</evidence>
<dbReference type="PRINTS" id="PR00421">
    <property type="entry name" value="THIOREDOXIN"/>
</dbReference>
<keyword evidence="6" id="KW-0249">Electron transport</keyword>
<dbReference type="InterPro" id="IPR036249">
    <property type="entry name" value="Thioredoxin-like_sf"/>
</dbReference>
<evidence type="ECO:0000256" key="5">
    <source>
        <dbReference type="ARBA" id="ARBA00022946"/>
    </source>
</evidence>
<gene>
    <name evidence="13" type="ORF">ACHAWU_003570</name>
</gene>
<dbReference type="InterPro" id="IPR044182">
    <property type="entry name" value="CITRX"/>
</dbReference>
<reference evidence="13 14" key="1">
    <citation type="submission" date="2024-10" db="EMBL/GenBank/DDBJ databases">
        <title>Updated reference genomes for cyclostephanoid diatoms.</title>
        <authorList>
            <person name="Roberts W.R."/>
            <person name="Alverson A.J."/>
        </authorList>
    </citation>
    <scope>NUCLEOTIDE SEQUENCE [LARGE SCALE GENOMIC DNA]</scope>
    <source>
        <strain evidence="13 14">AJA232-27</strain>
    </source>
</reference>
<keyword evidence="11" id="KW-0732">Signal</keyword>
<dbReference type="PANTHER" id="PTHR47834:SF2">
    <property type="entry name" value="THIOREDOXIN-LIKE PROTEIN CITRX, CHLOROPLASTIC"/>
    <property type="match status" value="1"/>
</dbReference>
<dbReference type="PROSITE" id="PS51352">
    <property type="entry name" value="THIOREDOXIN_2"/>
    <property type="match status" value="1"/>
</dbReference>
<evidence type="ECO:0000256" key="7">
    <source>
        <dbReference type="ARBA" id="ARBA00023002"/>
    </source>
</evidence>
<evidence type="ECO:0000256" key="6">
    <source>
        <dbReference type="ARBA" id="ARBA00022982"/>
    </source>
</evidence>
<keyword evidence="7" id="KW-0560">Oxidoreductase</keyword>
<dbReference type="AlphaFoldDB" id="A0ABD3N2P9"/>
<dbReference type="CDD" id="cd02947">
    <property type="entry name" value="TRX_family"/>
    <property type="match status" value="1"/>
</dbReference>
<protein>
    <recommendedName>
        <fullName evidence="12">Thioredoxin domain-containing protein</fullName>
    </recommendedName>
</protein>
<dbReference type="EMBL" id="JALLBG020000043">
    <property type="protein sequence ID" value="KAL3770350.1"/>
    <property type="molecule type" value="Genomic_DNA"/>
</dbReference>
<feature type="chain" id="PRO_5044775290" description="Thioredoxin domain-containing protein" evidence="11">
    <location>
        <begin position="22"/>
        <end position="203"/>
    </location>
</feature>
<keyword evidence="5" id="KW-0809">Transit peptide</keyword>